<keyword evidence="3" id="KW-0677">Repeat</keyword>
<dbReference type="GO" id="GO:0003682">
    <property type="term" value="F:chromatin binding"/>
    <property type="evidence" value="ECO:0000318"/>
    <property type="project" value="GO_Central"/>
</dbReference>
<sequence length="972" mass="102422">MGLRKAGTSRPRLVDNVAAHANGLTHIAWSTNGKHVLTGGCDGKVTIAVAPSKDVEAKTVCSINDHEEPITALAVSPSGKHFASAAEDHIVKLYSYPDGRFDSNVTRFALPLRSLAFSATGGTLAAGGDDEGIRLISVADASISQVLKGHRGSVSSLAFDPQHTLLGSSGSDGTILVHDIEAAKVVHELREVAPKGKSEEGFGNTVGWHPDGKLMAVPGAENQILVIDRVSGEVAFSLSDIHTQAVATLAWSPNGRYLASADRDQVVLIWDMAKRDVLGRYDHVADISGLAWRPGGNDLAVADWGGNYGIWESAIPFHLPSPCGSSEAVEPEVSLRFSMHDSDEDDNSPRNSQGTSSGDPELDGDDEEAPGKETRHAPPAKKAAKPVAKEGSALAKETRDEVRIVAAAVPMQPPFQSGGTSGNTSRRHFLVYNMLGCVTSQQEEGHATVQVEFHDTSRAGSRLPALTDFFGFTMAALGDAGALLAAPKRGGKSPSALMFRPLSSWAPNAEWSVRLPESEEVLAIALGRSFIAAATSLGVLRIFSLAGVQRFVASLSGPVVSLAAHESRLAVVTHAGAPLPDGSQVLEVAQWDIGSHALCGPRGAPLRLALSPKATLTWLGFTEEGQLATYDSQGMLRVLVEEMGGCWVPFFSSASERKSASERHWVVGVGDKDLYCILCKADGPDAQPQVTPRPVLRLLPLALPLLPGDSAALEEEGVRLTLQRARAQAHPRREEEILGLETALDRNLVRQMAAACAGDNAVRALELASQLVLHKSLEGARLYASTLRMGALADRISALQQDQMDAEASRPPPAYSTTPVPSVRPPSFPGTTTPLPAEPREPQLPPVTPAFTPDLNPASKPSFTPAPSSNPDVTPAKPQEPAATKPSQQKEAPATVSKPELKISSVFGVAKEMKPSPFAKKAAPAVKESLMSSLSSAQKQQAVAAAAAAAGGLKRKGLQSSGMSNVAKAPRK</sequence>
<dbReference type="InterPro" id="IPR015943">
    <property type="entry name" value="WD40/YVTN_repeat-like_dom_sf"/>
</dbReference>
<evidence type="ECO:0000256" key="1">
    <source>
        <dbReference type="ARBA" id="ARBA00004123"/>
    </source>
</evidence>
<feature type="region of interest" description="Disordered" evidence="6">
    <location>
        <begin position="945"/>
        <end position="972"/>
    </location>
</feature>
<dbReference type="GO" id="GO:0000278">
    <property type="term" value="P:mitotic cell cycle"/>
    <property type="evidence" value="ECO:0000318"/>
    <property type="project" value="GO_Central"/>
</dbReference>
<dbReference type="CDD" id="cd00200">
    <property type="entry name" value="WD40"/>
    <property type="match status" value="1"/>
</dbReference>
<dbReference type="InterPro" id="IPR036322">
    <property type="entry name" value="WD40_repeat_dom_sf"/>
</dbReference>
<evidence type="ECO:0000256" key="6">
    <source>
        <dbReference type="SAM" id="MobiDB-lite"/>
    </source>
</evidence>
<feature type="repeat" description="WD" evidence="5">
    <location>
        <begin position="147"/>
        <end position="188"/>
    </location>
</feature>
<dbReference type="InterPro" id="IPR057646">
    <property type="entry name" value="WD40_WDHD1_1st"/>
</dbReference>
<gene>
    <name evidence="10" type="ORF">KFL_000660340</name>
</gene>
<comment type="subcellular location">
    <subcellularLocation>
        <location evidence="1">Nucleus</location>
    </subcellularLocation>
</comment>
<dbReference type="Pfam" id="PF24817">
    <property type="entry name" value="WD40_WDHD1_1st"/>
    <property type="match status" value="1"/>
</dbReference>
<dbReference type="PANTHER" id="PTHR19932:SF10">
    <property type="entry name" value="WD REPEAT AND HMG-BOX DNA-BINDING PROTEIN 1"/>
    <property type="match status" value="1"/>
</dbReference>
<feature type="repeat" description="WD" evidence="5">
    <location>
        <begin position="63"/>
        <end position="104"/>
    </location>
</feature>
<dbReference type="PROSITE" id="PS50294">
    <property type="entry name" value="WD_REPEATS_REGION"/>
    <property type="match status" value="3"/>
</dbReference>
<keyword evidence="2 5" id="KW-0853">WD repeat</keyword>
<feature type="repeat" description="WD" evidence="5">
    <location>
        <begin position="17"/>
        <end position="47"/>
    </location>
</feature>
<organism evidence="10 11">
    <name type="scientific">Klebsormidium nitens</name>
    <name type="common">Green alga</name>
    <name type="synonym">Ulothrix nitens</name>
    <dbReference type="NCBI Taxonomy" id="105231"/>
    <lineage>
        <taxon>Eukaryota</taxon>
        <taxon>Viridiplantae</taxon>
        <taxon>Streptophyta</taxon>
        <taxon>Klebsormidiophyceae</taxon>
        <taxon>Klebsormidiales</taxon>
        <taxon>Klebsormidiaceae</taxon>
        <taxon>Klebsormidium</taxon>
    </lineage>
</organism>
<evidence type="ECO:0000256" key="3">
    <source>
        <dbReference type="ARBA" id="ARBA00022737"/>
    </source>
</evidence>
<keyword evidence="4" id="KW-0539">Nucleus</keyword>
<accession>A0A1Y1HUS9</accession>
<dbReference type="InterPro" id="IPR019775">
    <property type="entry name" value="WD40_repeat_CS"/>
</dbReference>
<dbReference type="Pfam" id="PF20946">
    <property type="entry name" value="Ctf4_C"/>
    <property type="match status" value="1"/>
</dbReference>
<dbReference type="Pfam" id="PF12341">
    <property type="entry name" value="Mcl1_mid"/>
    <property type="match status" value="1"/>
</dbReference>
<dbReference type="InterPro" id="IPR022100">
    <property type="entry name" value="WDHD1/CFT4_beta-prop_2nd"/>
</dbReference>
<feature type="region of interest" description="Disordered" evidence="6">
    <location>
        <begin position="802"/>
        <end position="900"/>
    </location>
</feature>
<evidence type="ECO:0000259" key="8">
    <source>
        <dbReference type="Pfam" id="PF20946"/>
    </source>
</evidence>
<proteinExistence type="predicted"/>
<evidence type="ECO:0000313" key="11">
    <source>
        <dbReference type="Proteomes" id="UP000054558"/>
    </source>
</evidence>
<evidence type="ECO:0000256" key="2">
    <source>
        <dbReference type="ARBA" id="ARBA00022574"/>
    </source>
</evidence>
<dbReference type="STRING" id="105231.A0A1Y1HUS9"/>
<dbReference type="PANTHER" id="PTHR19932">
    <property type="entry name" value="WD REPEAT AND HMG-BOX DNA BINDING PROTEIN"/>
    <property type="match status" value="1"/>
</dbReference>
<dbReference type="AlphaFoldDB" id="A0A1Y1HUS9"/>
<feature type="compositionally biased region" description="Polar residues" evidence="6">
    <location>
        <begin position="349"/>
        <end position="358"/>
    </location>
</feature>
<dbReference type="SUPFAM" id="SSF50978">
    <property type="entry name" value="WD40 repeat-like"/>
    <property type="match status" value="1"/>
</dbReference>
<feature type="domain" description="WDHD1/CFT4 helical bundle" evidence="8">
    <location>
        <begin position="725"/>
        <end position="805"/>
    </location>
</feature>
<dbReference type="SMART" id="SM00320">
    <property type="entry name" value="WD40"/>
    <property type="match status" value="7"/>
</dbReference>
<evidence type="ECO:0000256" key="5">
    <source>
        <dbReference type="PROSITE-ProRule" id="PRU00221"/>
    </source>
</evidence>
<dbReference type="InterPro" id="IPR001680">
    <property type="entry name" value="WD40_rpt"/>
</dbReference>
<dbReference type="EMBL" id="DF237015">
    <property type="protein sequence ID" value="GAQ80939.1"/>
    <property type="molecule type" value="Genomic_DNA"/>
</dbReference>
<feature type="domain" description="WDHD1 first WD40" evidence="9">
    <location>
        <begin position="19"/>
        <end position="310"/>
    </location>
</feature>
<keyword evidence="11" id="KW-1185">Reference proteome</keyword>
<evidence type="ECO:0000256" key="4">
    <source>
        <dbReference type="ARBA" id="ARBA00023242"/>
    </source>
</evidence>
<dbReference type="OMA" id="RYAHTNG"/>
<dbReference type="InterPro" id="IPR048591">
    <property type="entry name" value="WDHD1/CFT4_hel"/>
</dbReference>
<dbReference type="GO" id="GO:0006261">
    <property type="term" value="P:DNA-templated DNA replication"/>
    <property type="evidence" value="ECO:0000318"/>
    <property type="project" value="GO_Central"/>
</dbReference>
<dbReference type="PROSITE" id="PS50082">
    <property type="entry name" value="WD_REPEATS_2"/>
    <property type="match status" value="4"/>
</dbReference>
<dbReference type="OrthoDB" id="427368at2759"/>
<dbReference type="Proteomes" id="UP000054558">
    <property type="component" value="Unassembled WGS sequence"/>
</dbReference>
<protein>
    <submittedName>
        <fullName evidence="10">Uncharacterized protein</fullName>
    </submittedName>
</protein>
<feature type="repeat" description="WD" evidence="5">
    <location>
        <begin position="239"/>
        <end position="280"/>
    </location>
</feature>
<name>A0A1Y1HUS9_KLENI</name>
<feature type="region of interest" description="Disordered" evidence="6">
    <location>
        <begin position="339"/>
        <end position="398"/>
    </location>
</feature>
<evidence type="ECO:0000259" key="9">
    <source>
        <dbReference type="Pfam" id="PF24817"/>
    </source>
</evidence>
<dbReference type="Gene3D" id="2.130.10.10">
    <property type="entry name" value="YVTN repeat-like/Quinoprotein amine dehydrogenase"/>
    <property type="match status" value="2"/>
</dbReference>
<dbReference type="PROSITE" id="PS00678">
    <property type="entry name" value="WD_REPEATS_1"/>
    <property type="match status" value="1"/>
</dbReference>
<reference evidence="10 11" key="1">
    <citation type="journal article" date="2014" name="Nat. Commun.">
        <title>Klebsormidium flaccidum genome reveals primary factors for plant terrestrial adaptation.</title>
        <authorList>
            <person name="Hori K."/>
            <person name="Maruyama F."/>
            <person name="Fujisawa T."/>
            <person name="Togashi T."/>
            <person name="Yamamoto N."/>
            <person name="Seo M."/>
            <person name="Sato S."/>
            <person name="Yamada T."/>
            <person name="Mori H."/>
            <person name="Tajima N."/>
            <person name="Moriyama T."/>
            <person name="Ikeuchi M."/>
            <person name="Watanabe M."/>
            <person name="Wada H."/>
            <person name="Kobayashi K."/>
            <person name="Saito M."/>
            <person name="Masuda T."/>
            <person name="Sasaki-Sekimoto Y."/>
            <person name="Mashiguchi K."/>
            <person name="Awai K."/>
            <person name="Shimojima M."/>
            <person name="Masuda S."/>
            <person name="Iwai M."/>
            <person name="Nobusawa T."/>
            <person name="Narise T."/>
            <person name="Kondo S."/>
            <person name="Saito H."/>
            <person name="Sato R."/>
            <person name="Murakawa M."/>
            <person name="Ihara Y."/>
            <person name="Oshima-Yamada Y."/>
            <person name="Ohtaka K."/>
            <person name="Satoh M."/>
            <person name="Sonobe K."/>
            <person name="Ishii M."/>
            <person name="Ohtani R."/>
            <person name="Kanamori-Sato M."/>
            <person name="Honoki R."/>
            <person name="Miyazaki D."/>
            <person name="Mochizuki H."/>
            <person name="Umetsu J."/>
            <person name="Higashi K."/>
            <person name="Shibata D."/>
            <person name="Kamiya Y."/>
            <person name="Sato N."/>
            <person name="Nakamura Y."/>
            <person name="Tabata S."/>
            <person name="Ida S."/>
            <person name="Kurokawa K."/>
            <person name="Ohta H."/>
        </authorList>
    </citation>
    <scope>NUCLEOTIDE SEQUENCE [LARGE SCALE GENOMIC DNA]</scope>
    <source>
        <strain evidence="10 11">NIES-2285</strain>
    </source>
</reference>
<dbReference type="GO" id="GO:0043596">
    <property type="term" value="C:nuclear replication fork"/>
    <property type="evidence" value="ECO:0000318"/>
    <property type="project" value="GO_Central"/>
</dbReference>
<dbReference type="GO" id="GO:0006281">
    <property type="term" value="P:DNA repair"/>
    <property type="evidence" value="ECO:0000318"/>
    <property type="project" value="GO_Central"/>
</dbReference>
<evidence type="ECO:0000313" key="10">
    <source>
        <dbReference type="EMBL" id="GAQ80939.1"/>
    </source>
</evidence>
<feature type="compositionally biased region" description="Polar residues" evidence="6">
    <location>
        <begin position="859"/>
        <end position="872"/>
    </location>
</feature>
<feature type="domain" description="WDHD1/CFT4 second beta-propeller" evidence="7">
    <location>
        <begin position="414"/>
        <end position="705"/>
    </location>
</feature>
<evidence type="ECO:0000259" key="7">
    <source>
        <dbReference type="Pfam" id="PF12341"/>
    </source>
</evidence>